<dbReference type="PANTHER" id="PTHR44533">
    <property type="entry name" value="DEAD/H RNA HELICASE, PUTATIVE-RELATED"/>
    <property type="match status" value="1"/>
</dbReference>
<dbReference type="Gene3D" id="3.40.50.300">
    <property type="entry name" value="P-loop containing nucleotide triphosphate hydrolases"/>
    <property type="match status" value="2"/>
</dbReference>
<evidence type="ECO:0000256" key="4">
    <source>
        <dbReference type="ARBA" id="ARBA00022840"/>
    </source>
</evidence>
<dbReference type="GO" id="GO:0003676">
    <property type="term" value="F:nucleic acid binding"/>
    <property type="evidence" value="ECO:0007669"/>
    <property type="project" value="InterPro"/>
</dbReference>
<evidence type="ECO:0000256" key="1">
    <source>
        <dbReference type="ARBA" id="ARBA00022741"/>
    </source>
</evidence>
<keyword evidence="1" id="KW-0547">Nucleotide-binding</keyword>
<dbReference type="Pfam" id="PF26076">
    <property type="entry name" value="WHD_DDX60"/>
    <property type="match status" value="1"/>
</dbReference>
<dbReference type="GO" id="GO:0016787">
    <property type="term" value="F:hydrolase activity"/>
    <property type="evidence" value="ECO:0007669"/>
    <property type="project" value="UniProtKB-KW"/>
</dbReference>
<dbReference type="STRING" id="1380566.A0A219AQG4"/>
<evidence type="ECO:0000313" key="8">
    <source>
        <dbReference type="Proteomes" id="UP000078397"/>
    </source>
</evidence>
<accession>A0A219AQG4</accession>
<keyword evidence="8" id="KW-1185">Reference proteome</keyword>
<dbReference type="Proteomes" id="UP000078397">
    <property type="component" value="Unassembled WGS sequence"/>
</dbReference>
<dbReference type="GO" id="GO:0005737">
    <property type="term" value="C:cytoplasm"/>
    <property type="evidence" value="ECO:0007669"/>
    <property type="project" value="TreeGrafter"/>
</dbReference>
<feature type="region of interest" description="Disordered" evidence="5">
    <location>
        <begin position="245"/>
        <end position="290"/>
    </location>
</feature>
<dbReference type="Pfam" id="PF00271">
    <property type="entry name" value="Helicase_C"/>
    <property type="match status" value="1"/>
</dbReference>
<feature type="compositionally biased region" description="Basic residues" evidence="5">
    <location>
        <begin position="266"/>
        <end position="286"/>
    </location>
</feature>
<dbReference type="InterPro" id="IPR052431">
    <property type="entry name" value="SKI2_subfamily_helicases"/>
</dbReference>
<dbReference type="SUPFAM" id="SSF52540">
    <property type="entry name" value="P-loop containing nucleoside triphosphate hydrolases"/>
    <property type="match status" value="1"/>
</dbReference>
<dbReference type="SMART" id="SM00490">
    <property type="entry name" value="HELICc"/>
    <property type="match status" value="1"/>
</dbReference>
<dbReference type="PROSITE" id="PS51192">
    <property type="entry name" value="HELICASE_ATP_BIND_1"/>
    <property type="match status" value="1"/>
</dbReference>
<feature type="region of interest" description="Disordered" evidence="5">
    <location>
        <begin position="794"/>
        <end position="818"/>
    </location>
</feature>
<gene>
    <name evidence="7" type="ORF">VFPPC_18251</name>
</gene>
<comment type="caution">
    <text evidence="7">The sequence shown here is derived from an EMBL/GenBank/DDBJ whole genome shotgun (WGS) entry which is preliminary data.</text>
</comment>
<dbReference type="Pfam" id="PF00270">
    <property type="entry name" value="DEAD"/>
    <property type="match status" value="1"/>
</dbReference>
<proteinExistence type="predicted"/>
<feature type="compositionally biased region" description="Basic and acidic residues" evidence="5">
    <location>
        <begin position="249"/>
        <end position="262"/>
    </location>
</feature>
<keyword evidence="3 7" id="KW-0347">Helicase</keyword>
<dbReference type="OrthoDB" id="2320933at2759"/>
<reference evidence="7 8" key="1">
    <citation type="journal article" date="2016" name="PLoS Pathog.">
        <title>Biosynthesis of antibiotic leucinostatins in bio-control fungus Purpureocillium lilacinum and their inhibition on phytophthora revealed by genome mining.</title>
        <authorList>
            <person name="Wang G."/>
            <person name="Liu Z."/>
            <person name="Lin R."/>
            <person name="Li E."/>
            <person name="Mao Z."/>
            <person name="Ling J."/>
            <person name="Yang Y."/>
            <person name="Yin W.B."/>
            <person name="Xie B."/>
        </authorList>
    </citation>
    <scope>NUCLEOTIDE SEQUENCE [LARGE SCALE GENOMIC DNA]</scope>
    <source>
        <strain evidence="7">170</strain>
    </source>
</reference>
<evidence type="ECO:0000256" key="3">
    <source>
        <dbReference type="ARBA" id="ARBA00022806"/>
    </source>
</evidence>
<evidence type="ECO:0000259" key="6">
    <source>
        <dbReference type="PROSITE" id="PS51192"/>
    </source>
</evidence>
<organism evidence="7 8">
    <name type="scientific">Pochonia chlamydosporia 170</name>
    <dbReference type="NCBI Taxonomy" id="1380566"/>
    <lineage>
        <taxon>Eukaryota</taxon>
        <taxon>Fungi</taxon>
        <taxon>Dikarya</taxon>
        <taxon>Ascomycota</taxon>
        <taxon>Pezizomycotina</taxon>
        <taxon>Sordariomycetes</taxon>
        <taxon>Hypocreomycetidae</taxon>
        <taxon>Hypocreales</taxon>
        <taxon>Clavicipitaceae</taxon>
        <taxon>Pochonia</taxon>
    </lineage>
</organism>
<dbReference type="InterPro" id="IPR027417">
    <property type="entry name" value="P-loop_NTPase"/>
</dbReference>
<sequence length="1498" mass="168752">MLLVDSQKCMKDCVVAFIIHLSVLRRLDLSQRSCKETTFSELQQASFEDFFSSFSNICITIVEKMSFKELWDVFDLVDGRILRQMLGRLQTLALPLCIREEVRRFANIILQLTDVDLSESNPQCQLARNIPIDTLSLSANASESVPPSILGFSHPALDDYLDPVKISTRVSADPQPAPNMKVFEEISHWHNARVPIDSSHKIQRKGYFANWRTQKLMASTTAYSASLTNSAGKDIHPEIIVSTSVTDHSSNEGRGKGKECEGVRGTSHRTLHQHSIKKIGQRTGRQHAREEAQKIQAEKNKSRAMATWMAWNQRIQEFEAEINLDSRCLRVIQYVNGLSTQHMAIVGGEVTLYLCNCLAYTLLEAKKKRKRIPGMLESNELMEIPKFSLSQQGVALFKVLAKAVKLQIPHDTLLDAALKGRQLPFASLSLMPTTTHAGRDQLELDVLSDPLEFQLRHCGPYLERAFDSMPDPRVPFSPDAWQRRVLDAIDANKSLFVVAPTSAGKTFISFYPQQKALVNQIAAEVQARFSKARSTKGTCKSVWAVHTRDYRINNPTGCQVLITVPHILQIMLLAPSNSQTADSWSLRVKRIIFDEVHCIGQSDDGVIWEQLLLLAPCPVIALSATVGNPMEFNDWLRRSEEAKCHDLEMIVHPYRYSDLRKFMYYRKKGWEFSGLGPVEGLPIPGLDDMHVDMEAHGQHDIMKSSMSPFTYIHPVANCFILWQCMSNHQTEAFPLNESLAPRNALPEVVTKHDIVKWEAALKQVLLKWMQDASSPFSSVRNRLQSPIVNRHLSTLNQSPNATGHKPKPSHTSLQPDSEDTGLHTVALQLLSDLHFHAALPAILFNYDRKYCEKILLFLEKKLRLAEAAWKAASSEWRKKLAEYEKWKRTSPRLSKSERTKEAANADISVWDSFDPEAALDEFSFAGPKKLRKSEFEDMVTPLRNANLKQGIVGALRRGIGVHHAGMNREYLEMLFRKGFLRVVVATGTLALGINMPCKSVVFFGDSVFLTALNYNQAAGRAGRRGFDTLGNVVFVGMTPERVFEIMSSRLPDLHGQFPLSTTLVLRLLGLLHHTENSEYAVRAVRSIQSQTRLYLGGPSNQMTIKHQLRFSIEYLRRQHLLSQSGAPLNFAGLVGHLYFTENAVFAFHSLLKGGYFHDLCSGIHRKPQQVLLELILVLAHLFCRVPLRSVSDEVAKNRIHRSPSVVLLPRLPEQAETILREHNNETLHIFRNYVSSFVDQHLKGQSDNQLPFTKHKVQGNKGGDALSIIDSLPPTKLRSSFAALSGFNDEFHSIHELCTTVRDGVFLEESAVPYIPIHPNGNARLHWNAYIYDFFKHGDMEALVRDNGIKGGDVWFLLKDFSLVLATMVTSLTNFLDLGSSIDDAAMMDIHDIGDVTDEELFDEQAAPVVDDLTHAPPNNLVSLSRKPKKAILVDSWDDDQSTGSSQDEDTNASEGFDTLPLEKLAWGDDGEESLMLVLTAFRQLQQQFNEVFKKVWA</sequence>
<dbReference type="EMBL" id="LSBJ02000004">
    <property type="protein sequence ID" value="OWT43028.1"/>
    <property type="molecule type" value="Genomic_DNA"/>
</dbReference>
<keyword evidence="2" id="KW-0378">Hydrolase</keyword>
<dbReference type="PANTHER" id="PTHR44533:SF4">
    <property type="entry name" value="DEAD_H RNA HELICASE, PUTATIVE-RELATED"/>
    <property type="match status" value="1"/>
</dbReference>
<dbReference type="InterPro" id="IPR001650">
    <property type="entry name" value="Helicase_C-like"/>
</dbReference>
<dbReference type="SMART" id="SM00487">
    <property type="entry name" value="DEXDc"/>
    <property type="match status" value="1"/>
</dbReference>
<dbReference type="InterPro" id="IPR011545">
    <property type="entry name" value="DEAD/DEAH_box_helicase_dom"/>
</dbReference>
<dbReference type="RefSeq" id="XP_022285483.1">
    <property type="nucleotide sequence ID" value="XM_022429894.1"/>
</dbReference>
<dbReference type="InterPro" id="IPR014001">
    <property type="entry name" value="Helicase_ATP-bd"/>
</dbReference>
<dbReference type="GO" id="GO:0004386">
    <property type="term" value="F:helicase activity"/>
    <property type="evidence" value="ECO:0007669"/>
    <property type="project" value="UniProtKB-KW"/>
</dbReference>
<keyword evidence="4" id="KW-0067">ATP-binding</keyword>
<evidence type="ECO:0000313" key="7">
    <source>
        <dbReference type="EMBL" id="OWT43028.1"/>
    </source>
</evidence>
<dbReference type="KEGG" id="pchm:VFPPC_18251"/>
<dbReference type="InterPro" id="IPR059032">
    <property type="entry name" value="WHD_DDX60"/>
</dbReference>
<dbReference type="GO" id="GO:0005524">
    <property type="term" value="F:ATP binding"/>
    <property type="evidence" value="ECO:0007669"/>
    <property type="project" value="UniProtKB-KW"/>
</dbReference>
<name>A0A219AQG4_METCM</name>
<evidence type="ECO:0000256" key="5">
    <source>
        <dbReference type="SAM" id="MobiDB-lite"/>
    </source>
</evidence>
<protein>
    <submittedName>
        <fullName evidence="7">DEAD/DEAH box helicase</fullName>
    </submittedName>
</protein>
<feature type="domain" description="Helicase ATP-binding" evidence="6">
    <location>
        <begin position="486"/>
        <end position="644"/>
    </location>
</feature>
<evidence type="ECO:0000256" key="2">
    <source>
        <dbReference type="ARBA" id="ARBA00022801"/>
    </source>
</evidence>
<dbReference type="GeneID" id="33937088"/>